<dbReference type="GO" id="GO:0006567">
    <property type="term" value="P:L-threonine catabolic process"/>
    <property type="evidence" value="ECO:0007669"/>
    <property type="project" value="TreeGrafter"/>
</dbReference>
<dbReference type="InterPro" id="IPR036291">
    <property type="entry name" value="NAD(P)-bd_dom_sf"/>
</dbReference>
<dbReference type="GO" id="GO:0008743">
    <property type="term" value="F:L-threonine 3-dehydrogenase activity"/>
    <property type="evidence" value="ECO:0007669"/>
    <property type="project" value="TreeGrafter"/>
</dbReference>
<dbReference type="PANTHER" id="PTHR42687:SF1">
    <property type="entry name" value="L-THREONINE 3-DEHYDROGENASE, MITOCHONDRIAL"/>
    <property type="match status" value="1"/>
</dbReference>
<organism evidence="3">
    <name type="scientific">uncultured marine group II/III euryarchaeote AD1000_105_G07</name>
    <dbReference type="NCBI Taxonomy" id="1457714"/>
    <lineage>
        <taxon>Archaea</taxon>
        <taxon>Methanobacteriati</taxon>
        <taxon>Methanobacteriota</taxon>
        <taxon>environmental samples</taxon>
    </lineage>
</organism>
<dbReference type="Pfam" id="PF01370">
    <property type="entry name" value="Epimerase"/>
    <property type="match status" value="1"/>
</dbReference>
<sequence length="315" mass="34983">MPVKSSSILVIGAAGQIGTDLVSALRKACTRKSVVACCHKTKPELKLIESGPVEYLDATDVNQIKAIVKKYNPNTIYNLATVLSGAGETNPRLAWETNVISHKNILDVSVECAIDRVFWPSSIAVFGLTTPSTNTPQHTILEPTSMYGVTKVTGENLSNYYYRKYGLDVRSIRFPGLISVNKFSGGGTSDYTVEMILSALENRPYECFVNRETRMPLMAMEDAIEATLMLMQASRESITVRTSYNLGALSFSAGDLEKEIVKHVPNFRCTYVPDFRQAIADSWPDSVDDSVARSDWNWNERIDLSKLVSNVFEKK</sequence>
<evidence type="ECO:0000259" key="2">
    <source>
        <dbReference type="Pfam" id="PF01370"/>
    </source>
</evidence>
<dbReference type="AlphaFoldDB" id="A0A075FNK9"/>
<feature type="domain" description="NAD-dependent epimerase/dehydratase" evidence="2">
    <location>
        <begin position="8"/>
        <end position="247"/>
    </location>
</feature>
<evidence type="ECO:0000313" key="3">
    <source>
        <dbReference type="EMBL" id="AIE91086.1"/>
    </source>
</evidence>
<dbReference type="PANTHER" id="PTHR42687">
    <property type="entry name" value="L-THREONINE 3-DEHYDROGENASE"/>
    <property type="match status" value="1"/>
</dbReference>
<dbReference type="InterPro" id="IPR051225">
    <property type="entry name" value="NAD(P)_epim/dehydratase"/>
</dbReference>
<dbReference type="InterPro" id="IPR001509">
    <property type="entry name" value="Epimerase_deHydtase"/>
</dbReference>
<dbReference type="SUPFAM" id="SSF51735">
    <property type="entry name" value="NAD(P)-binding Rossmann-fold domains"/>
    <property type="match status" value="1"/>
</dbReference>
<dbReference type="EMBL" id="KF900327">
    <property type="protein sequence ID" value="AIE91086.1"/>
    <property type="molecule type" value="Genomic_DNA"/>
</dbReference>
<proteinExistence type="inferred from homology"/>
<dbReference type="Gene3D" id="3.40.50.720">
    <property type="entry name" value="NAD(P)-binding Rossmann-like Domain"/>
    <property type="match status" value="1"/>
</dbReference>
<reference evidence="3" key="1">
    <citation type="journal article" date="2014" name="Genome Biol. Evol.">
        <title>Pangenome evidence for extensive interdomain horizontal transfer affecting lineage core and shell genes in uncultured planktonic thaumarchaeota and euryarchaeota.</title>
        <authorList>
            <person name="Deschamps P."/>
            <person name="Zivanovic Y."/>
            <person name="Moreira D."/>
            <person name="Rodriguez-Valera F."/>
            <person name="Lopez-Garcia P."/>
        </authorList>
    </citation>
    <scope>NUCLEOTIDE SEQUENCE</scope>
</reference>
<name>A0A075FNK9_9EURY</name>
<protein>
    <submittedName>
        <fullName evidence="3">Putative oxidoreductase</fullName>
    </submittedName>
</protein>
<comment type="similarity">
    <text evidence="1">Belongs to the NAD(P)-dependent epimerase/dehydratase family.</text>
</comment>
<accession>A0A075FNK9</accession>
<evidence type="ECO:0000256" key="1">
    <source>
        <dbReference type="ARBA" id="ARBA00007637"/>
    </source>
</evidence>